<evidence type="ECO:0000313" key="2">
    <source>
        <dbReference type="EMBL" id="PWJ95075.1"/>
    </source>
</evidence>
<name>A0AA45HIP3_9BACT</name>
<accession>A0AA45HIP3</accession>
<protein>
    <submittedName>
        <fullName evidence="2">Type I phosphodiesterase/nucleotide pyrophosphatase</fullName>
    </submittedName>
</protein>
<evidence type="ECO:0000256" key="1">
    <source>
        <dbReference type="SAM" id="Phobius"/>
    </source>
</evidence>
<dbReference type="AlphaFoldDB" id="A0AA45HIP3"/>
<reference evidence="2 3" key="1">
    <citation type="submission" date="2018-05" db="EMBL/GenBank/DDBJ databases">
        <title>Genomic Encyclopedia of Type Strains, Phase IV (KMG-IV): sequencing the most valuable type-strain genomes for metagenomic binning, comparative biology and taxonomic classification.</title>
        <authorList>
            <person name="Goeker M."/>
        </authorList>
    </citation>
    <scope>NUCLEOTIDE SEQUENCE [LARGE SCALE GENOMIC DNA]</scope>
    <source>
        <strain evidence="2 3">DSM 24906</strain>
    </source>
</reference>
<keyword evidence="1" id="KW-1133">Transmembrane helix</keyword>
<proteinExistence type="predicted"/>
<gene>
    <name evidence="2" type="ORF">C7380_10730</name>
</gene>
<dbReference type="SUPFAM" id="SSF53649">
    <property type="entry name" value="Alkaline phosphatase-like"/>
    <property type="match status" value="1"/>
</dbReference>
<evidence type="ECO:0000313" key="3">
    <source>
        <dbReference type="Proteomes" id="UP000245921"/>
    </source>
</evidence>
<organism evidence="2 3">
    <name type="scientific">Oceanotoga teriensis</name>
    <dbReference type="NCBI Taxonomy" id="515440"/>
    <lineage>
        <taxon>Bacteria</taxon>
        <taxon>Thermotogati</taxon>
        <taxon>Thermotogota</taxon>
        <taxon>Thermotogae</taxon>
        <taxon>Petrotogales</taxon>
        <taxon>Petrotogaceae</taxon>
        <taxon>Oceanotoga</taxon>
    </lineage>
</organism>
<keyword evidence="1" id="KW-0812">Transmembrane</keyword>
<feature type="transmembrane region" description="Helical" evidence="1">
    <location>
        <begin position="6"/>
        <end position="26"/>
    </location>
</feature>
<sequence length="489" mass="56155">MRGKTIIIIIILIILMILSFIGGLMLKKNNFEFIPNIQISGDVQNPVDQNILKSLNIQNIEIDKKDYKSILLNELIEIAKPLENEYDVYFYSASSDKVIKISDKYLKESLIVFDKDNGLTLINVNHSQKTNINNLNKIIIKSAKNEFNEIGLNIIEPENNILKLTPANALLDYSYDQKFEIENIENIENNSSYKSTIYEKKDILNTEKIPNIKGNRTLIISSDGESVYYKDGFIEINQNSFDYISNNGQLILKNIKGIILNSPVYSVKDAYTDSVHYIKQDKNVLIIIISGLGYHDYLKAINDGYAPFLAEKNVASRALTVFKPEENTGMAAIITGKSPNENKIYDNSYKKIYTPDIFEYLSKFGMTSAYIEGNNKILDTSIEPIITKDLNQNLQYDDETFQKTIENLDKNFIISHFHSIEEESKKSDTSYESIMNQMKIIDDYIKQIYEQFDGKIIITSDYGIYNGENGPKFGQMRYENMFVPYLILE</sequence>
<dbReference type="EMBL" id="QGGI01000007">
    <property type="protein sequence ID" value="PWJ95075.1"/>
    <property type="molecule type" value="Genomic_DNA"/>
</dbReference>
<keyword evidence="1" id="KW-0472">Membrane</keyword>
<keyword evidence="3" id="KW-1185">Reference proteome</keyword>
<dbReference type="Proteomes" id="UP000245921">
    <property type="component" value="Unassembled WGS sequence"/>
</dbReference>
<dbReference type="Gene3D" id="3.40.720.10">
    <property type="entry name" value="Alkaline Phosphatase, subunit A"/>
    <property type="match status" value="1"/>
</dbReference>
<comment type="caution">
    <text evidence="2">The sequence shown here is derived from an EMBL/GenBank/DDBJ whole genome shotgun (WGS) entry which is preliminary data.</text>
</comment>
<dbReference type="InterPro" id="IPR017850">
    <property type="entry name" value="Alkaline_phosphatase_core_sf"/>
</dbReference>